<evidence type="ECO:0008006" key="3">
    <source>
        <dbReference type="Google" id="ProtNLM"/>
    </source>
</evidence>
<dbReference type="RefSeq" id="WP_012137330.1">
    <property type="nucleotide sequence ID" value="NZ_KE007317.1"/>
</dbReference>
<dbReference type="EMBL" id="ASAD01000010">
    <property type="protein sequence ID" value="EON92404.1"/>
    <property type="molecule type" value="Genomic_DNA"/>
</dbReference>
<dbReference type="HOGENOM" id="CLU_307507_0_0_6"/>
<dbReference type="eggNOG" id="COG1520">
    <property type="taxonomic scope" value="Bacteria"/>
</dbReference>
<gene>
    <name evidence="1" type="ORF">MARLIPOL_06624</name>
</gene>
<evidence type="ECO:0000313" key="2">
    <source>
        <dbReference type="Proteomes" id="UP000016540"/>
    </source>
</evidence>
<keyword evidence="2" id="KW-1185">Reference proteome</keyword>
<protein>
    <recommendedName>
        <fullName evidence="3">Lipoprotein</fullName>
    </recommendedName>
</protein>
<organism evidence="1 2">
    <name type="scientific">Marinobacter lipolyticus SM19</name>
    <dbReference type="NCBI Taxonomy" id="1318628"/>
    <lineage>
        <taxon>Bacteria</taxon>
        <taxon>Pseudomonadati</taxon>
        <taxon>Pseudomonadota</taxon>
        <taxon>Gammaproteobacteria</taxon>
        <taxon>Pseudomonadales</taxon>
        <taxon>Marinobacteraceae</taxon>
        <taxon>Marinobacter</taxon>
    </lineage>
</organism>
<evidence type="ECO:0000313" key="1">
    <source>
        <dbReference type="EMBL" id="EON92404.1"/>
    </source>
</evidence>
<sequence>MRADSLPSITSLARCYGLLLLLAMITTGCKTEKSSDDPTVLGVPPTEAYLGVEYYYNFGAYGGERILDFSLTNAPSWLALEETSNKARPGIIMRGVPGLSGGNRGDEDLGKITNINLITTDGERAGVQPFDIEVKRNPLSLDADTFTEGQTTDAPEARDNRCEAPELGETGSHSYSVNLYDSEGVVTDTEARTTETRPVLVSVLLDQPSVTRIDVAFELSSAFDPGVCDQGVEPEHQRCEEGDANRDEAIIGKDIVALGSGSEGALPAPDYLNYQQDENGIYSKGVITLEPGITECYIRLEVVDDTLPEPSESSQLILTEVRSGLAALGPSDSGVKASLIIDDNEPLVRLETVGGRQRDALSVGAQRQYVAVLSGDRSGTIRVKLGATEDSLAKAGDYVIQVRNNEGEWVDNDILRFPMGVGRVRFRVKIPGEEEYSNAGMDDRFLLLGVDQDYQAGREGFAGAADAGELRININELVTPLILNGVDEFIPTDIAVGHQGRLYVAGYDDLNNDQVLVRIFDQKGALLQEVAVSDGATALDKPDPVIHFAQRQVTQGSTRVDRFEFAVAFATDVDMPGHTSRGGMDVVASLYWYDSAAAAGSEYSNVWTFRSGTSADDVPRWVGINKDNGFVAIAGETSGRWAGEPRAGGIDSFLQRIDTVTDGDNLVPRLAWTRQVGSSQDEAVVSGSSVNASPYLFGSTEGAVATQISAGSQDLFFYNATNTDGTINVYQRGTDGSEALVDGINNLNNLWLLGNSDRLYTIEETDESKRLNSEPVAGSTGFVFGYSSAGDVNVAFSYADSSRTGKENFAALLAFDEDLIAAGSSTGAFAEGAADSGVEQPIIARISPADFDANNNDNPGSWDSWRVQPAINGANITALANYRDDEIVTLVRETVGAGNEWKVVLFSGEGLRLN</sequence>
<name>R8B1F0_9GAMM</name>
<dbReference type="AlphaFoldDB" id="R8B1F0"/>
<proteinExistence type="predicted"/>
<dbReference type="SUPFAM" id="SSF141072">
    <property type="entry name" value="CalX-like"/>
    <property type="match status" value="1"/>
</dbReference>
<dbReference type="InterPro" id="IPR038081">
    <property type="entry name" value="CalX-like_sf"/>
</dbReference>
<dbReference type="PATRIC" id="fig|1318628.3.peg.1325"/>
<comment type="caution">
    <text evidence="1">The sequence shown here is derived from an EMBL/GenBank/DDBJ whole genome shotgun (WGS) entry which is preliminary data.</text>
</comment>
<dbReference type="STRING" id="1318628.MARLIPOL_06624"/>
<reference evidence="1 2" key="1">
    <citation type="journal article" date="2013" name="Genome Announc.">
        <title>Draft Genome Sequence of the Moderately Halophilic Bacterium Marinobacter lipolyticus Strain SM19.</title>
        <authorList>
            <person name="Papke R.T."/>
            <person name="de la Haba R.R."/>
            <person name="Infante-Dominguez C."/>
            <person name="Perez D."/>
            <person name="Sanchez-Porro C."/>
            <person name="Lapierre P."/>
            <person name="Ventosa A."/>
        </authorList>
    </citation>
    <scope>NUCLEOTIDE SEQUENCE [LARGE SCALE GENOMIC DNA]</scope>
    <source>
        <strain evidence="1 2">SM19</strain>
    </source>
</reference>
<dbReference type="Gene3D" id="2.60.40.2030">
    <property type="match status" value="1"/>
</dbReference>
<dbReference type="PROSITE" id="PS51257">
    <property type="entry name" value="PROKAR_LIPOPROTEIN"/>
    <property type="match status" value="1"/>
</dbReference>
<accession>R8B1F0</accession>
<dbReference type="OrthoDB" id="6339802at2"/>
<dbReference type="Proteomes" id="UP000016540">
    <property type="component" value="Unassembled WGS sequence"/>
</dbReference>